<name>A0A9E3H8J0_9NOST</name>
<accession>A0A9E3H8J0</accession>
<gene>
    <name evidence="1" type="ORF">KME28_11465</name>
</gene>
<dbReference type="Proteomes" id="UP000813215">
    <property type="component" value="Unassembled WGS sequence"/>
</dbReference>
<evidence type="ECO:0000313" key="1">
    <source>
        <dbReference type="EMBL" id="MBW4432324.1"/>
    </source>
</evidence>
<dbReference type="AlphaFoldDB" id="A0A9E3H8J0"/>
<sequence>MPKFDGAKWKKVSVSLPFGIGSAEWEVDPTERRAAWSLYVELVTRIAVQPLDSNEGLMREALNSLYSLFGTTREILKEAGPDVGASHDSVGGIAIAVLNNGLRPVLAKWHPILQTWEAQRPPHLSPKEHERNWSEEAKLRDELELLRRDLEQYADALAVIAGVKE</sequence>
<comment type="caution">
    <text evidence="1">The sequence shown here is derived from an EMBL/GenBank/DDBJ whole genome shotgun (WGS) entry which is preliminary data.</text>
</comment>
<reference evidence="1" key="1">
    <citation type="submission" date="2021-05" db="EMBL/GenBank/DDBJ databases">
        <authorList>
            <person name="Pietrasiak N."/>
            <person name="Ward R."/>
            <person name="Stajich J.E."/>
            <person name="Kurbessoian T."/>
        </authorList>
    </citation>
    <scope>NUCLEOTIDE SEQUENCE</scope>
    <source>
        <strain evidence="1">HA4357-MV3</strain>
    </source>
</reference>
<proteinExistence type="predicted"/>
<evidence type="ECO:0000313" key="2">
    <source>
        <dbReference type="Proteomes" id="UP000813215"/>
    </source>
</evidence>
<dbReference type="EMBL" id="JAHHHW010000084">
    <property type="protein sequence ID" value="MBW4432324.1"/>
    <property type="molecule type" value="Genomic_DNA"/>
</dbReference>
<reference evidence="1" key="2">
    <citation type="journal article" date="2022" name="Microbiol. Resour. Announc.">
        <title>Metagenome Sequencing to Explore Phylogenomics of Terrestrial Cyanobacteria.</title>
        <authorList>
            <person name="Ward R.D."/>
            <person name="Stajich J.E."/>
            <person name="Johansen J.R."/>
            <person name="Huntemann M."/>
            <person name="Clum A."/>
            <person name="Foster B."/>
            <person name="Foster B."/>
            <person name="Roux S."/>
            <person name="Palaniappan K."/>
            <person name="Varghese N."/>
            <person name="Mukherjee S."/>
            <person name="Reddy T.B.K."/>
            <person name="Daum C."/>
            <person name="Copeland A."/>
            <person name="Chen I.A."/>
            <person name="Ivanova N.N."/>
            <person name="Kyrpides N.C."/>
            <person name="Shapiro N."/>
            <person name="Eloe-Fadrosh E.A."/>
            <person name="Pietrasiak N."/>
        </authorList>
    </citation>
    <scope>NUCLEOTIDE SEQUENCE</scope>
    <source>
        <strain evidence="1">HA4357-MV3</strain>
    </source>
</reference>
<protein>
    <submittedName>
        <fullName evidence="1">Uncharacterized protein</fullName>
    </submittedName>
</protein>
<organism evidence="1 2">
    <name type="scientific">Pelatocladus maniniholoensis HA4357-MV3</name>
    <dbReference type="NCBI Taxonomy" id="1117104"/>
    <lineage>
        <taxon>Bacteria</taxon>
        <taxon>Bacillati</taxon>
        <taxon>Cyanobacteriota</taxon>
        <taxon>Cyanophyceae</taxon>
        <taxon>Nostocales</taxon>
        <taxon>Nostocaceae</taxon>
        <taxon>Pelatocladus</taxon>
    </lineage>
</organism>